<dbReference type="AlphaFoldDB" id="A0A6A4TQR2"/>
<reference evidence="2 3" key="1">
    <citation type="submission" date="2019-06" db="EMBL/GenBank/DDBJ databases">
        <title>Draft genomes of female and male turbot (Scophthalmus maximus).</title>
        <authorList>
            <person name="Xu H."/>
            <person name="Xu X.-W."/>
            <person name="Shao C."/>
            <person name="Chen S."/>
        </authorList>
    </citation>
    <scope>NUCLEOTIDE SEQUENCE [LARGE SCALE GENOMIC DNA]</scope>
    <source>
        <strain evidence="2">Ysfricsl-2016a</strain>
        <tissue evidence="2">Blood</tissue>
    </source>
</reference>
<feature type="compositionally biased region" description="Polar residues" evidence="1">
    <location>
        <begin position="108"/>
        <end position="121"/>
    </location>
</feature>
<evidence type="ECO:0000256" key="1">
    <source>
        <dbReference type="SAM" id="MobiDB-lite"/>
    </source>
</evidence>
<accession>A0A6A4TQR2</accession>
<evidence type="ECO:0000313" key="3">
    <source>
        <dbReference type="Proteomes" id="UP000438429"/>
    </source>
</evidence>
<proteinExistence type="predicted"/>
<dbReference type="EMBL" id="VEVO01000002">
    <property type="protein sequence ID" value="KAF0045930.1"/>
    <property type="molecule type" value="Genomic_DNA"/>
</dbReference>
<sequence length="146" mass="16726">MEEARENNNDDEREERRNRKRQKMSKVWEHFRLNTNRKENKTHATERATERWEGLTVDFTPESSNITLLAAALDPRFRKLRFLPADEVFKVQSAVQAMALASKQQVRQPTAVNHGASSIAQDSPPAAHAKRAISFFDSDSTTSDEE</sequence>
<protein>
    <submittedName>
        <fullName evidence="2">Uncharacterized protein</fullName>
    </submittedName>
</protein>
<evidence type="ECO:0000313" key="2">
    <source>
        <dbReference type="EMBL" id="KAF0045930.1"/>
    </source>
</evidence>
<feature type="region of interest" description="Disordered" evidence="1">
    <location>
        <begin position="1"/>
        <end position="49"/>
    </location>
</feature>
<gene>
    <name evidence="2" type="ORF">F2P81_002459</name>
</gene>
<dbReference type="Proteomes" id="UP000438429">
    <property type="component" value="Unassembled WGS sequence"/>
</dbReference>
<feature type="compositionally biased region" description="Basic and acidic residues" evidence="1">
    <location>
        <begin position="1"/>
        <end position="17"/>
    </location>
</feature>
<feature type="compositionally biased region" description="Low complexity" evidence="1">
    <location>
        <begin position="134"/>
        <end position="146"/>
    </location>
</feature>
<feature type="region of interest" description="Disordered" evidence="1">
    <location>
        <begin position="108"/>
        <end position="146"/>
    </location>
</feature>
<organism evidence="2 3">
    <name type="scientific">Scophthalmus maximus</name>
    <name type="common">Turbot</name>
    <name type="synonym">Psetta maxima</name>
    <dbReference type="NCBI Taxonomy" id="52904"/>
    <lineage>
        <taxon>Eukaryota</taxon>
        <taxon>Metazoa</taxon>
        <taxon>Chordata</taxon>
        <taxon>Craniata</taxon>
        <taxon>Vertebrata</taxon>
        <taxon>Euteleostomi</taxon>
        <taxon>Actinopterygii</taxon>
        <taxon>Neopterygii</taxon>
        <taxon>Teleostei</taxon>
        <taxon>Neoteleostei</taxon>
        <taxon>Acanthomorphata</taxon>
        <taxon>Carangaria</taxon>
        <taxon>Pleuronectiformes</taxon>
        <taxon>Pleuronectoidei</taxon>
        <taxon>Scophthalmidae</taxon>
        <taxon>Scophthalmus</taxon>
    </lineage>
</organism>
<feature type="compositionally biased region" description="Basic and acidic residues" evidence="1">
    <location>
        <begin position="26"/>
        <end position="49"/>
    </location>
</feature>
<comment type="caution">
    <text evidence="2">The sequence shown here is derived from an EMBL/GenBank/DDBJ whole genome shotgun (WGS) entry which is preliminary data.</text>
</comment>
<name>A0A6A4TQR2_SCOMX</name>